<dbReference type="Gene3D" id="3.40.50.410">
    <property type="entry name" value="von Willebrand factor, type A domain"/>
    <property type="match status" value="1"/>
</dbReference>
<dbReference type="EMBL" id="CAJZBQ010000016">
    <property type="protein sequence ID" value="CAG9316790.1"/>
    <property type="molecule type" value="Genomic_DNA"/>
</dbReference>
<comment type="caution">
    <text evidence="3">The sequence shown here is derived from an EMBL/GenBank/DDBJ whole genome shotgun (WGS) entry which is preliminary data.</text>
</comment>
<feature type="domain" description="VWFA" evidence="2">
    <location>
        <begin position="282"/>
        <end position="470"/>
    </location>
</feature>
<dbReference type="SUPFAM" id="SSF53300">
    <property type="entry name" value="vWA-like"/>
    <property type="match status" value="1"/>
</dbReference>
<evidence type="ECO:0000259" key="2">
    <source>
        <dbReference type="PROSITE" id="PS50234"/>
    </source>
</evidence>
<keyword evidence="4" id="KW-1185">Reference proteome</keyword>
<evidence type="ECO:0000313" key="3">
    <source>
        <dbReference type="EMBL" id="CAG9316790.1"/>
    </source>
</evidence>
<reference evidence="3" key="1">
    <citation type="submission" date="2021-09" db="EMBL/GenBank/DDBJ databases">
        <authorList>
            <consortium name="AG Swart"/>
            <person name="Singh M."/>
            <person name="Singh A."/>
            <person name="Seah K."/>
            <person name="Emmerich C."/>
        </authorList>
    </citation>
    <scope>NUCLEOTIDE SEQUENCE</scope>
    <source>
        <strain evidence="3">ATCC30299</strain>
    </source>
</reference>
<evidence type="ECO:0000256" key="1">
    <source>
        <dbReference type="SAM" id="MobiDB-lite"/>
    </source>
</evidence>
<dbReference type="PROSITE" id="PS50234">
    <property type="entry name" value="VWFA"/>
    <property type="match status" value="1"/>
</dbReference>
<protein>
    <recommendedName>
        <fullName evidence="2">VWFA domain-containing protein</fullName>
    </recommendedName>
</protein>
<dbReference type="InterPro" id="IPR002035">
    <property type="entry name" value="VWF_A"/>
</dbReference>
<name>A0AAU9IMI3_9CILI</name>
<organism evidence="3 4">
    <name type="scientific">Blepharisma stoltei</name>
    <dbReference type="NCBI Taxonomy" id="1481888"/>
    <lineage>
        <taxon>Eukaryota</taxon>
        <taxon>Sar</taxon>
        <taxon>Alveolata</taxon>
        <taxon>Ciliophora</taxon>
        <taxon>Postciliodesmatophora</taxon>
        <taxon>Heterotrichea</taxon>
        <taxon>Heterotrichida</taxon>
        <taxon>Blepharismidae</taxon>
        <taxon>Blepharisma</taxon>
    </lineage>
</organism>
<accession>A0AAU9IMI3</accession>
<gene>
    <name evidence="3" type="ORF">BSTOLATCC_MIC16890</name>
</gene>
<sequence length="686" mass="75764">MSSNQSSNPPSNPPQVDLLSDLFDSSQPAAQPQNTNILSSIDVDLFQVPQQSSSNQANINLYQVPQQSNINYSNISPFQAPQQSNINQTSLLDADLFGVPQQSNTNQSSISSSDPFAGLQQPNFTYSTFNQTLPDLNLTESFNIDLSSQVENIQINDDAFQQISSLQNQQYNYPPQMQYLPQQMMYQPSPYLSYNSSSNFSLSPAQYSAAPEPLIMNDDDEIQLRTVVEETKTPEEAITVSMNFLLNYLELKNTEEEIPCTLSLRGSSAQVADIQKNRQGLDLICVVDVSGSMSGVKLELVKKTLNFMLTLLNDGDRVSIVVFSDNAQRIIKLTAINEVGKVEVERAINNMNIIGSTNIVSGLEKGLKVASDRRIVNQVTSILLLSDGCDDSGDTVLSRAAGCSNEFKSLIKSSYTVHTFGYGADHDAKVMQEIARSNSGNFYYVEDPKDIPIAFANCFGELASLVADKIQVALITQPCSIPFHLSKVYSENGDSNFSMAQVHAGDKKDSVFLLKFPPITDRVPDNEIIRPVKARISYETNLGENKIIETELTILVVNEGREEIEVNEDVMVNYYRCLGAEILKEVASLAESHKYNEAKEAAIKAANEFKGCIVNDHPIVKALIRDLEDAANRASSYSSWEQGGRAQVFSVQSSHFAQKASNNAMMYQNGCQAAYSEMAMDYFSKP</sequence>
<dbReference type="PANTHER" id="PTHR10579">
    <property type="entry name" value="CALCIUM-ACTIVATED CHLORIDE CHANNEL REGULATOR"/>
    <property type="match status" value="1"/>
</dbReference>
<dbReference type="PANTHER" id="PTHR10579:SF43">
    <property type="entry name" value="ZINC FINGER (C3HC4-TYPE RING FINGER) FAMILY PROTEIN"/>
    <property type="match status" value="1"/>
</dbReference>
<dbReference type="AlphaFoldDB" id="A0AAU9IMI3"/>
<dbReference type="InterPro" id="IPR036465">
    <property type="entry name" value="vWFA_dom_sf"/>
</dbReference>
<dbReference type="SMART" id="SM00327">
    <property type="entry name" value="VWA"/>
    <property type="match status" value="1"/>
</dbReference>
<feature type="region of interest" description="Disordered" evidence="1">
    <location>
        <begin position="1"/>
        <end position="31"/>
    </location>
</feature>
<proteinExistence type="predicted"/>
<dbReference type="Proteomes" id="UP001162131">
    <property type="component" value="Unassembled WGS sequence"/>
</dbReference>
<evidence type="ECO:0000313" key="4">
    <source>
        <dbReference type="Proteomes" id="UP001162131"/>
    </source>
</evidence>
<dbReference type="InterPro" id="IPR051266">
    <property type="entry name" value="CLCR"/>
</dbReference>
<dbReference type="Pfam" id="PF00092">
    <property type="entry name" value="VWA"/>
    <property type="match status" value="1"/>
</dbReference>